<reference evidence="2 3" key="1">
    <citation type="submission" date="2021-02" db="EMBL/GenBank/DDBJ databases">
        <title>De Novo genome assembly of isolated myxobacteria.</title>
        <authorList>
            <person name="Stevens D.C."/>
        </authorList>
    </citation>
    <scope>NUCLEOTIDE SEQUENCE [LARGE SCALE GENOMIC DNA]</scope>
    <source>
        <strain evidence="2 3">SCHIC003</strain>
    </source>
</reference>
<evidence type="ECO:0000313" key="3">
    <source>
        <dbReference type="Proteomes" id="UP000663090"/>
    </source>
</evidence>
<gene>
    <name evidence="2" type="ORF">JY572_36475</name>
</gene>
<proteinExistence type="predicted"/>
<name>A0ABX7N7X3_9BACT</name>
<sequence length="127" mass="14473">MARCSQSVSRASSATFTFLERSAVGVLRKDVLELILDFGQRIRAAGATHITVLERDLPDHLRGTTLARQARGWIVLMSDDERLITCYRRGDANGFIRRKPKHRFQAGRPHLRGRRPRGGRSDSYRAR</sequence>
<evidence type="ECO:0000256" key="1">
    <source>
        <dbReference type="SAM" id="MobiDB-lite"/>
    </source>
</evidence>
<dbReference type="Proteomes" id="UP000663090">
    <property type="component" value="Chromosome"/>
</dbReference>
<protein>
    <submittedName>
        <fullName evidence="2">Uncharacterized protein</fullName>
    </submittedName>
</protein>
<keyword evidence="3" id="KW-1185">Reference proteome</keyword>
<feature type="compositionally biased region" description="Basic residues" evidence="1">
    <location>
        <begin position="98"/>
        <end position="118"/>
    </location>
</feature>
<accession>A0ABX7N7X3</accession>
<organism evidence="2 3">
    <name type="scientific">Myxococcus landrumensis</name>
    <dbReference type="NCBI Taxonomy" id="2813577"/>
    <lineage>
        <taxon>Bacteria</taxon>
        <taxon>Pseudomonadati</taxon>
        <taxon>Myxococcota</taxon>
        <taxon>Myxococcia</taxon>
        <taxon>Myxococcales</taxon>
        <taxon>Cystobacterineae</taxon>
        <taxon>Myxococcaceae</taxon>
        <taxon>Myxococcus</taxon>
    </lineage>
</organism>
<feature type="region of interest" description="Disordered" evidence="1">
    <location>
        <begin position="98"/>
        <end position="127"/>
    </location>
</feature>
<dbReference type="RefSeq" id="WP_206715568.1">
    <property type="nucleotide sequence ID" value="NZ_CP071091.1"/>
</dbReference>
<dbReference type="EMBL" id="CP071091">
    <property type="protein sequence ID" value="QSQ13765.1"/>
    <property type="molecule type" value="Genomic_DNA"/>
</dbReference>
<evidence type="ECO:0000313" key="2">
    <source>
        <dbReference type="EMBL" id="QSQ13765.1"/>
    </source>
</evidence>